<evidence type="ECO:0000256" key="6">
    <source>
        <dbReference type="ARBA" id="ARBA00022644"/>
    </source>
</evidence>
<comment type="pathway">
    <text evidence="2 11">Polyol metabolism; myo-inositol degradation into D-glucuronate; D-glucuronate from myo-inositol: step 1/1.</text>
</comment>
<dbReference type="Pfam" id="PF05153">
    <property type="entry name" value="MIOX"/>
    <property type="match status" value="1"/>
</dbReference>
<evidence type="ECO:0000256" key="1">
    <source>
        <dbReference type="ARBA" id="ARBA00004496"/>
    </source>
</evidence>
<feature type="binding site" evidence="10">
    <location>
        <position position="18"/>
    </location>
    <ligand>
        <name>Fe cation</name>
        <dbReference type="ChEBI" id="CHEBI:24875"/>
        <label>1</label>
    </ligand>
</feature>
<accession>A0AAV5JHC0</accession>
<comment type="subcellular location">
    <subcellularLocation>
        <location evidence="1 11">Cytoplasm</location>
    </subcellularLocation>
</comment>
<organism evidence="12 13">
    <name type="scientific">Rubroshorea leprosula</name>
    <dbReference type="NCBI Taxonomy" id="152421"/>
    <lineage>
        <taxon>Eukaryota</taxon>
        <taxon>Viridiplantae</taxon>
        <taxon>Streptophyta</taxon>
        <taxon>Embryophyta</taxon>
        <taxon>Tracheophyta</taxon>
        <taxon>Spermatophyta</taxon>
        <taxon>Magnoliopsida</taxon>
        <taxon>eudicotyledons</taxon>
        <taxon>Gunneridae</taxon>
        <taxon>Pentapetalae</taxon>
        <taxon>rosids</taxon>
        <taxon>malvids</taxon>
        <taxon>Malvales</taxon>
        <taxon>Dipterocarpaceae</taxon>
        <taxon>Rubroshorea</taxon>
    </lineage>
</organism>
<evidence type="ECO:0000256" key="3">
    <source>
        <dbReference type="ARBA" id="ARBA00005286"/>
    </source>
</evidence>
<dbReference type="GO" id="GO:0050113">
    <property type="term" value="F:inositol oxygenase activity"/>
    <property type="evidence" value="ECO:0007669"/>
    <property type="project" value="UniProtKB-UniRule"/>
</dbReference>
<dbReference type="Proteomes" id="UP001054252">
    <property type="component" value="Unassembled WGS sequence"/>
</dbReference>
<evidence type="ECO:0000256" key="4">
    <source>
        <dbReference type="ARBA" id="ARBA00011919"/>
    </source>
</evidence>
<proteinExistence type="inferred from homology"/>
<keyword evidence="8 11" id="KW-0560">Oxidoreductase</keyword>
<dbReference type="InterPro" id="IPR007828">
    <property type="entry name" value="Inositol_oxygenase"/>
</dbReference>
<dbReference type="EMBL" id="BPVZ01000035">
    <property type="protein sequence ID" value="GKV11851.1"/>
    <property type="molecule type" value="Genomic_DNA"/>
</dbReference>
<dbReference type="PANTHER" id="PTHR12588">
    <property type="entry name" value="MYOINOSITOL OXYGENASE"/>
    <property type="match status" value="1"/>
</dbReference>
<dbReference type="GO" id="GO:0019853">
    <property type="term" value="P:L-ascorbic acid biosynthetic process"/>
    <property type="evidence" value="ECO:0007669"/>
    <property type="project" value="UniProtKB-KW"/>
</dbReference>
<evidence type="ECO:0000313" key="12">
    <source>
        <dbReference type="EMBL" id="GKV11851.1"/>
    </source>
</evidence>
<evidence type="ECO:0000256" key="7">
    <source>
        <dbReference type="ARBA" id="ARBA00022723"/>
    </source>
</evidence>
<sequence length="49" mass="5848">MENGTTLASAGLFIIRYHSFYPLHKEGAYMHLLNDQDKEDLKWLKIFKY</sequence>
<evidence type="ECO:0000256" key="5">
    <source>
        <dbReference type="ARBA" id="ARBA00022490"/>
    </source>
</evidence>
<name>A0AAV5JHC0_9ROSI</name>
<dbReference type="AlphaFoldDB" id="A0AAV5JHC0"/>
<evidence type="ECO:0000256" key="10">
    <source>
        <dbReference type="PIRSR" id="PIRSR607828-2"/>
    </source>
</evidence>
<evidence type="ECO:0000256" key="8">
    <source>
        <dbReference type="ARBA" id="ARBA00023002"/>
    </source>
</evidence>
<evidence type="ECO:0000256" key="11">
    <source>
        <dbReference type="RuleBase" id="RU367039"/>
    </source>
</evidence>
<reference evidence="12 13" key="1">
    <citation type="journal article" date="2021" name="Commun. Biol.">
        <title>The genome of Shorea leprosula (Dipterocarpaceae) highlights the ecological relevance of drought in aseasonal tropical rainforests.</title>
        <authorList>
            <person name="Ng K.K.S."/>
            <person name="Kobayashi M.J."/>
            <person name="Fawcett J.A."/>
            <person name="Hatakeyama M."/>
            <person name="Paape T."/>
            <person name="Ng C.H."/>
            <person name="Ang C.C."/>
            <person name="Tnah L.H."/>
            <person name="Lee C.T."/>
            <person name="Nishiyama T."/>
            <person name="Sese J."/>
            <person name="O'Brien M.J."/>
            <person name="Copetti D."/>
            <person name="Mohd Noor M.I."/>
            <person name="Ong R.C."/>
            <person name="Putra M."/>
            <person name="Sireger I.Z."/>
            <person name="Indrioko S."/>
            <person name="Kosugi Y."/>
            <person name="Izuno A."/>
            <person name="Isagi Y."/>
            <person name="Lee S.L."/>
            <person name="Shimizu K.K."/>
        </authorList>
    </citation>
    <scope>NUCLEOTIDE SEQUENCE [LARGE SCALE GENOMIC DNA]</scope>
    <source>
        <strain evidence="12">214</strain>
    </source>
</reference>
<comment type="caution">
    <text evidence="12">The sequence shown here is derived from an EMBL/GenBank/DDBJ whole genome shotgun (WGS) entry which is preliminary data.</text>
</comment>
<evidence type="ECO:0000313" key="13">
    <source>
        <dbReference type="Proteomes" id="UP001054252"/>
    </source>
</evidence>
<dbReference type="SUPFAM" id="SSF109604">
    <property type="entry name" value="HD-domain/PDEase-like"/>
    <property type="match status" value="1"/>
</dbReference>
<evidence type="ECO:0000256" key="2">
    <source>
        <dbReference type="ARBA" id="ARBA00005167"/>
    </source>
</evidence>
<protein>
    <recommendedName>
        <fullName evidence="4 11">Inositol oxygenase</fullName>
        <ecNumber evidence="4 11">1.13.99.1</ecNumber>
    </recommendedName>
    <alternativeName>
        <fullName evidence="11">Myo-inositol oxygenase</fullName>
    </alternativeName>
</protein>
<comment type="cofactor">
    <cofactor evidence="10 11">
        <name>Fe cation</name>
        <dbReference type="ChEBI" id="CHEBI:24875"/>
    </cofactor>
    <text evidence="10 11">Binds 2 iron ions per subunit.</text>
</comment>
<keyword evidence="7 10" id="KW-0479">Metal-binding</keyword>
<comment type="catalytic activity">
    <reaction evidence="11">
        <text>myo-inositol + O2 = D-glucuronate + H2O + H(+)</text>
        <dbReference type="Rhea" id="RHEA:23696"/>
        <dbReference type="ChEBI" id="CHEBI:15377"/>
        <dbReference type="ChEBI" id="CHEBI:15378"/>
        <dbReference type="ChEBI" id="CHEBI:15379"/>
        <dbReference type="ChEBI" id="CHEBI:17268"/>
        <dbReference type="ChEBI" id="CHEBI:58720"/>
        <dbReference type="EC" id="1.13.99.1"/>
    </reaction>
</comment>
<keyword evidence="5 11" id="KW-0963">Cytoplasm</keyword>
<dbReference type="GO" id="GO:0019310">
    <property type="term" value="P:inositol catabolic process"/>
    <property type="evidence" value="ECO:0007669"/>
    <property type="project" value="UniProtKB-UniRule"/>
</dbReference>
<comment type="similarity">
    <text evidence="3 11">Belongs to the myo-inositol oxygenase family.</text>
</comment>
<keyword evidence="13" id="KW-1185">Reference proteome</keyword>
<evidence type="ECO:0000256" key="9">
    <source>
        <dbReference type="ARBA" id="ARBA00023004"/>
    </source>
</evidence>
<dbReference type="GO" id="GO:0005506">
    <property type="term" value="F:iron ion binding"/>
    <property type="evidence" value="ECO:0007669"/>
    <property type="project" value="InterPro"/>
</dbReference>
<dbReference type="PANTHER" id="PTHR12588:SF14">
    <property type="entry name" value="INOSITOL OXYGENASE 2"/>
    <property type="match status" value="1"/>
</dbReference>
<dbReference type="GO" id="GO:0005737">
    <property type="term" value="C:cytoplasm"/>
    <property type="evidence" value="ECO:0007669"/>
    <property type="project" value="UniProtKB-SubCell"/>
</dbReference>
<gene>
    <name evidence="12" type="ORF">SLEP1_g23070</name>
</gene>
<dbReference type="EC" id="1.13.99.1" evidence="4 11"/>
<keyword evidence="9 10" id="KW-0408">Iron</keyword>
<keyword evidence="6" id="KW-0060">Ascorbate biosynthesis</keyword>